<keyword evidence="13" id="KW-0511">Multifunctional enzyme</keyword>
<comment type="similarity">
    <text evidence="17">Belongs to the NnrD/CARKD family.</text>
</comment>
<feature type="binding site" evidence="17">
    <location>
        <position position="454"/>
    </location>
    <ligand>
        <name>(6S)-NADPHX</name>
        <dbReference type="ChEBI" id="CHEBI:64076"/>
    </ligand>
</feature>
<keyword evidence="22" id="KW-0418">Kinase</keyword>
<comment type="similarity">
    <text evidence="18">Belongs to the NnrE/AIBP family.</text>
</comment>
<comment type="catalytic activity">
    <reaction evidence="15 17 19">
        <text>(6S)-NADHX + ADP = AMP + phosphate + NADH + H(+)</text>
        <dbReference type="Rhea" id="RHEA:32223"/>
        <dbReference type="ChEBI" id="CHEBI:15378"/>
        <dbReference type="ChEBI" id="CHEBI:43474"/>
        <dbReference type="ChEBI" id="CHEBI:57945"/>
        <dbReference type="ChEBI" id="CHEBI:64074"/>
        <dbReference type="ChEBI" id="CHEBI:456215"/>
        <dbReference type="ChEBI" id="CHEBI:456216"/>
        <dbReference type="EC" id="4.2.1.136"/>
    </reaction>
</comment>
<dbReference type="Gene3D" id="3.40.1190.20">
    <property type="match status" value="1"/>
</dbReference>
<keyword evidence="9 18" id="KW-0630">Potassium</keyword>
<dbReference type="Pfam" id="PF01256">
    <property type="entry name" value="Carb_kinase"/>
    <property type="match status" value="1"/>
</dbReference>
<dbReference type="EMBL" id="CP000471">
    <property type="protein sequence ID" value="ABK45796.1"/>
    <property type="molecule type" value="Genomic_DNA"/>
</dbReference>
<dbReference type="NCBIfam" id="TIGR00196">
    <property type="entry name" value="yjeF_cterm"/>
    <property type="match status" value="1"/>
</dbReference>
<feature type="binding site" evidence="17">
    <location>
        <position position="336"/>
    </location>
    <ligand>
        <name>(6S)-NADPHX</name>
        <dbReference type="ChEBI" id="CHEBI:64076"/>
    </ligand>
</feature>
<dbReference type="PANTHER" id="PTHR12592:SF0">
    <property type="entry name" value="ATP-DEPENDENT (S)-NAD(P)H-HYDRATE DEHYDRATASE"/>
    <property type="match status" value="1"/>
</dbReference>
<evidence type="ECO:0000256" key="16">
    <source>
        <dbReference type="ARBA" id="ARBA00049209"/>
    </source>
</evidence>
<feature type="binding site" evidence="17">
    <location>
        <position position="265"/>
    </location>
    <ligand>
        <name>(6S)-NADPHX</name>
        <dbReference type="ChEBI" id="CHEBI:64076"/>
    </ligand>
</feature>
<evidence type="ECO:0000256" key="6">
    <source>
        <dbReference type="ARBA" id="ARBA00022741"/>
    </source>
</evidence>
<evidence type="ECO:0000256" key="15">
    <source>
        <dbReference type="ARBA" id="ARBA00048238"/>
    </source>
</evidence>
<dbReference type="NCBIfam" id="TIGR00197">
    <property type="entry name" value="yjeF_nterm"/>
    <property type="match status" value="1"/>
</dbReference>
<dbReference type="GO" id="GO:0046872">
    <property type="term" value="F:metal ion binding"/>
    <property type="evidence" value="ECO:0007669"/>
    <property type="project" value="UniProtKB-UniRule"/>
</dbReference>
<keyword evidence="6 17" id="KW-0547">Nucleotide-binding</keyword>
<keyword evidence="8 17" id="KW-0521">NADP</keyword>
<dbReference type="InterPro" id="IPR000631">
    <property type="entry name" value="CARKD"/>
</dbReference>
<dbReference type="Proteomes" id="UP000002586">
    <property type="component" value="Chromosome"/>
</dbReference>
<comment type="cofactor">
    <cofactor evidence="17">
        <name>Mg(2+)</name>
        <dbReference type="ChEBI" id="CHEBI:18420"/>
    </cofactor>
</comment>
<keyword evidence="12 17" id="KW-0456">Lyase</keyword>
<comment type="subunit">
    <text evidence="17">Homotetramer.</text>
</comment>
<dbReference type="eggNOG" id="COG0062">
    <property type="taxonomic scope" value="Bacteria"/>
</dbReference>
<dbReference type="Gene3D" id="3.40.50.10260">
    <property type="entry name" value="YjeF N-terminal domain"/>
    <property type="match status" value="1"/>
</dbReference>
<dbReference type="PROSITE" id="PS51385">
    <property type="entry name" value="YJEF_N"/>
    <property type="match status" value="1"/>
</dbReference>
<feature type="domain" description="YjeF N-terminal" evidence="21">
    <location>
        <begin position="10"/>
        <end position="222"/>
    </location>
</feature>
<evidence type="ECO:0000256" key="10">
    <source>
        <dbReference type="ARBA" id="ARBA00023027"/>
    </source>
</evidence>
<feature type="binding site" evidence="18">
    <location>
        <position position="168"/>
    </location>
    <ligand>
        <name>K(+)</name>
        <dbReference type="ChEBI" id="CHEBI:29103"/>
    </ligand>
</feature>
<dbReference type="RefSeq" id="WP_011714855.1">
    <property type="nucleotide sequence ID" value="NC_008576.1"/>
</dbReference>
<sequence>MQPLLTAEQMRRVDQDTIERFGLPGMVLMENAGRACVDLLYARLPDLARRRVLILCGGGNNGGDGLVIARWLRDAGVDTRVVLFTPADRLTGDAATNQRLYTRLGGELREALHEEDLAKLPSWLGHAGVVVDALLGTGLERAVEGHFALAIEQLNASRKPVLAVDLPSGIHADTGQILGCAVRATWCVTFAAAKIAHYTHPGAEHCGEITVAPIGIPRPMLERPEHTVSLNSPARWHPPARSPASHKGNHGHLLILGGSRGKGGAPALAAMAAQRMGSGLITCAVPRSVQPQVASLCPEAMTFAMDEESDGGILPEHRGPCKQLGFNPSVVAVGPGLGTGGGAAELIAQLMITPLPMVMDADALNLLALQPGLLRAHRAPELVLTPHPGEFSRLCGHRVEEIQADRVTIARNFARSWRVWLVLKGAGTVIASPDNRVWINPTGNHGLATGGSGDLLTGCIAGLMAQGWSLQDATLAGVWMHGRAAELSAAEQGGAAGMQSRDLLPYLRRLRNQLPQTTP</sequence>
<dbReference type="GO" id="GO:0052855">
    <property type="term" value="F:ADP-dependent NAD(P)H-hydrate dehydratase activity"/>
    <property type="evidence" value="ECO:0007669"/>
    <property type="project" value="UniProtKB-UniRule"/>
</dbReference>
<dbReference type="GO" id="GO:0016301">
    <property type="term" value="F:kinase activity"/>
    <property type="evidence" value="ECO:0007669"/>
    <property type="project" value="UniProtKB-KW"/>
</dbReference>
<dbReference type="AlphaFoldDB" id="A0LCV3"/>
<reference evidence="23" key="1">
    <citation type="journal article" date="2009" name="Appl. Environ. Microbiol.">
        <title>Complete genome sequence of the chemolithoautotrophic marine magnetotactic coccus strain MC-1.</title>
        <authorList>
            <person name="Schubbe S."/>
            <person name="Williams T.J."/>
            <person name="Xie G."/>
            <person name="Kiss H.E."/>
            <person name="Brettin T.S."/>
            <person name="Martinez D."/>
            <person name="Ross C.A."/>
            <person name="Schuler D."/>
            <person name="Cox B.L."/>
            <person name="Nealson K.H."/>
            <person name="Bazylinski D.A."/>
        </authorList>
    </citation>
    <scope>NUCLEOTIDE SEQUENCE [LARGE SCALE GENOMIC DNA]</scope>
    <source>
        <strain evidence="23">ATCC BAA-1437 / JCM 17883 / MC-1</strain>
    </source>
</reference>
<feature type="binding site" evidence="18">
    <location>
        <begin position="136"/>
        <end position="142"/>
    </location>
    <ligand>
        <name>(6S)-NADPHX</name>
        <dbReference type="ChEBI" id="CHEBI:64076"/>
    </ligand>
</feature>
<organism evidence="22 23">
    <name type="scientific">Magnetococcus marinus (strain ATCC BAA-1437 / JCM 17883 / MC-1)</name>
    <dbReference type="NCBI Taxonomy" id="156889"/>
    <lineage>
        <taxon>Bacteria</taxon>
        <taxon>Pseudomonadati</taxon>
        <taxon>Pseudomonadota</taxon>
        <taxon>Magnetococcia</taxon>
        <taxon>Magnetococcales</taxon>
        <taxon>Magnetococcaceae</taxon>
        <taxon>Magnetococcus</taxon>
    </lineage>
</organism>
<evidence type="ECO:0000256" key="8">
    <source>
        <dbReference type="ARBA" id="ARBA00022857"/>
    </source>
</evidence>
<keyword evidence="10 17" id="KW-0520">NAD</keyword>
<evidence type="ECO:0000256" key="11">
    <source>
        <dbReference type="ARBA" id="ARBA00023235"/>
    </source>
</evidence>
<dbReference type="SUPFAM" id="SSF64153">
    <property type="entry name" value="YjeF N-terminal domain-like"/>
    <property type="match status" value="1"/>
</dbReference>
<gene>
    <name evidence="17" type="primary">nnrD</name>
    <name evidence="18" type="synonym">nnrE</name>
    <name evidence="22" type="ordered locus">Mmc1_3307</name>
</gene>
<dbReference type="PROSITE" id="PS51383">
    <property type="entry name" value="YJEF_C_3"/>
    <property type="match status" value="1"/>
</dbReference>
<dbReference type="EC" id="4.2.1.136" evidence="19"/>
<dbReference type="PANTHER" id="PTHR12592">
    <property type="entry name" value="ATP-DEPENDENT (S)-NAD(P)H-HYDRATE DEHYDRATASE FAMILY MEMBER"/>
    <property type="match status" value="1"/>
</dbReference>
<evidence type="ECO:0000313" key="23">
    <source>
        <dbReference type="Proteomes" id="UP000002586"/>
    </source>
</evidence>
<dbReference type="InterPro" id="IPR029056">
    <property type="entry name" value="Ribokinase-like"/>
</dbReference>
<keyword evidence="7 17" id="KW-0067">ATP-binding</keyword>
<comment type="function">
    <text evidence="14 19">Bifunctional enzyme that catalyzes the epimerization of the S- and R-forms of NAD(P)HX and the dehydration of the S-form of NAD(P)HX at the expense of ADP, which is converted to AMP. This allows the repair of both epimers of NAD(P)HX, a damaged form of NAD(P)H that is a result of enzymatic or heat-dependent hydration.</text>
</comment>
<comment type="function">
    <text evidence="18">Catalyzes the epimerization of the S- and R-forms of NAD(P)HX, a damaged form of NAD(P)H that is a result of enzymatic or heat-dependent hydration. This is a prerequisite for the S-specific NAD(P)H-hydrate dehydratase to allow the repair of both epimers of NAD(P)HX.</text>
</comment>
<accession>A0LCV3</accession>
<evidence type="ECO:0000256" key="13">
    <source>
        <dbReference type="ARBA" id="ARBA00023268"/>
    </source>
</evidence>
<dbReference type="eggNOG" id="COG0063">
    <property type="taxonomic scope" value="Bacteria"/>
</dbReference>
<evidence type="ECO:0000256" key="18">
    <source>
        <dbReference type="HAMAP-Rule" id="MF_01966"/>
    </source>
</evidence>
<feature type="binding site" evidence="17">
    <location>
        <begin position="424"/>
        <end position="428"/>
    </location>
    <ligand>
        <name>AMP</name>
        <dbReference type="ChEBI" id="CHEBI:456215"/>
    </ligand>
</feature>
<evidence type="ECO:0000256" key="17">
    <source>
        <dbReference type="HAMAP-Rule" id="MF_01965"/>
    </source>
</evidence>
<keyword evidence="23" id="KW-1185">Reference proteome</keyword>
<evidence type="ECO:0000256" key="19">
    <source>
        <dbReference type="PIRNR" id="PIRNR017184"/>
    </source>
</evidence>
<dbReference type="InterPro" id="IPR030677">
    <property type="entry name" value="Nnr"/>
</dbReference>
<evidence type="ECO:0000313" key="22">
    <source>
        <dbReference type="EMBL" id="ABK45796.1"/>
    </source>
</evidence>
<comment type="similarity">
    <text evidence="4 19">In the C-terminal section; belongs to the NnrD/CARKD family.</text>
</comment>
<dbReference type="GO" id="GO:0005524">
    <property type="term" value="F:ATP binding"/>
    <property type="evidence" value="ECO:0007669"/>
    <property type="project" value="UniProtKB-UniRule"/>
</dbReference>
<name>A0LCV3_MAGMM</name>
<feature type="binding site" evidence="18">
    <location>
        <begin position="60"/>
        <end position="64"/>
    </location>
    <ligand>
        <name>(6S)-NADPHX</name>
        <dbReference type="ChEBI" id="CHEBI:64076"/>
    </ligand>
</feature>
<protein>
    <recommendedName>
        <fullName evidence="19">Bifunctional NAD(P)H-hydrate repair enzyme</fullName>
    </recommendedName>
    <alternativeName>
        <fullName evidence="19">Nicotinamide nucleotide repair protein</fullName>
    </alternativeName>
    <domain>
        <recommendedName>
            <fullName evidence="19">ADP-dependent (S)-NAD(P)H-hydrate dehydratase</fullName>
            <ecNumber evidence="19">4.2.1.136</ecNumber>
        </recommendedName>
        <alternativeName>
            <fullName evidence="19">ADP-dependent NAD(P)HX dehydratase</fullName>
        </alternativeName>
    </domain>
    <domain>
        <recommendedName>
            <fullName evidence="19">NAD(P)H-hydrate epimerase</fullName>
            <ecNumber evidence="19">5.1.99.6</ecNumber>
        </recommendedName>
    </domain>
</protein>
<dbReference type="Pfam" id="PF03853">
    <property type="entry name" value="YjeF_N"/>
    <property type="match status" value="1"/>
</dbReference>
<evidence type="ECO:0000256" key="14">
    <source>
        <dbReference type="ARBA" id="ARBA00025153"/>
    </source>
</evidence>
<dbReference type="SUPFAM" id="SSF53613">
    <property type="entry name" value="Ribokinase-like"/>
    <property type="match status" value="1"/>
</dbReference>
<keyword evidence="11 18" id="KW-0413">Isomerase</keyword>
<dbReference type="STRING" id="156889.Mmc1_3307"/>
<evidence type="ECO:0000259" key="21">
    <source>
        <dbReference type="PROSITE" id="PS51385"/>
    </source>
</evidence>
<dbReference type="PIRSF" id="PIRSF017184">
    <property type="entry name" value="Nnr"/>
    <property type="match status" value="1"/>
</dbReference>
<dbReference type="GO" id="GO:0046496">
    <property type="term" value="P:nicotinamide nucleotide metabolic process"/>
    <property type="evidence" value="ECO:0007669"/>
    <property type="project" value="UniProtKB-UniRule"/>
</dbReference>
<dbReference type="KEGG" id="mgm:Mmc1_3307"/>
<dbReference type="HAMAP" id="MF_01965">
    <property type="entry name" value="NADHX_dehydratase"/>
    <property type="match status" value="1"/>
</dbReference>
<feature type="binding site" evidence="18">
    <location>
        <position position="61"/>
    </location>
    <ligand>
        <name>K(+)</name>
        <dbReference type="ChEBI" id="CHEBI:29103"/>
    </ligand>
</feature>
<evidence type="ECO:0000259" key="20">
    <source>
        <dbReference type="PROSITE" id="PS51383"/>
    </source>
</evidence>
<comment type="caution">
    <text evidence="18">Lacks conserved residue(s) required for the propagation of feature annotation.</text>
</comment>
<dbReference type="InterPro" id="IPR004443">
    <property type="entry name" value="YjeF_N_dom"/>
</dbReference>
<comment type="similarity">
    <text evidence="3 19">In the N-terminal section; belongs to the NnrE/AIBP family.</text>
</comment>
<keyword evidence="5 18" id="KW-0479">Metal-binding</keyword>
<comment type="cofactor">
    <cofactor evidence="18 19">
        <name>K(+)</name>
        <dbReference type="ChEBI" id="CHEBI:29103"/>
    </cofactor>
    <text evidence="18 19">Binds 1 potassium ion per subunit.</text>
</comment>
<evidence type="ECO:0000256" key="7">
    <source>
        <dbReference type="ARBA" id="ARBA00022840"/>
    </source>
</evidence>
<feature type="binding site" evidence="18">
    <location>
        <position position="165"/>
    </location>
    <ligand>
        <name>(6S)-NADPHX</name>
        <dbReference type="ChEBI" id="CHEBI:64076"/>
    </ligand>
</feature>
<feature type="binding site" evidence="17">
    <location>
        <position position="453"/>
    </location>
    <ligand>
        <name>AMP</name>
        <dbReference type="ChEBI" id="CHEBI:456215"/>
    </ligand>
</feature>
<evidence type="ECO:0000256" key="9">
    <source>
        <dbReference type="ARBA" id="ARBA00022958"/>
    </source>
</evidence>
<evidence type="ECO:0000256" key="3">
    <source>
        <dbReference type="ARBA" id="ARBA00006001"/>
    </source>
</evidence>
<dbReference type="HOGENOM" id="CLU_024853_4_1_5"/>
<dbReference type="OrthoDB" id="9806925at2"/>
<keyword evidence="22" id="KW-0808">Transferase</keyword>
<feature type="binding site" evidence="18">
    <location>
        <position position="132"/>
    </location>
    <ligand>
        <name>K(+)</name>
        <dbReference type="ChEBI" id="CHEBI:29103"/>
    </ligand>
</feature>
<comment type="catalytic activity">
    <reaction evidence="2 18 19">
        <text>(6R)-NADPHX = (6S)-NADPHX</text>
        <dbReference type="Rhea" id="RHEA:32227"/>
        <dbReference type="ChEBI" id="CHEBI:64076"/>
        <dbReference type="ChEBI" id="CHEBI:64077"/>
        <dbReference type="EC" id="5.1.99.6"/>
    </reaction>
</comment>
<reference evidence="22 23" key="2">
    <citation type="journal article" date="2012" name="Int. J. Syst. Evol. Microbiol.">
        <title>Magnetococcus marinus gen. nov., sp. nov., a marine, magnetotactic bacterium that represents a novel lineage (Magnetococcaceae fam. nov.; Magnetococcales ord. nov.) at the base of the Alphaproteobacteria.</title>
        <authorList>
            <person name="Bazylinski D.A."/>
            <person name="Williams T.J."/>
            <person name="Lefevre C.T."/>
            <person name="Berg R.J."/>
            <person name="Zhang C.L."/>
            <person name="Bowser S.S."/>
            <person name="Dean A.J."/>
            <person name="Beveridge T.J."/>
        </authorList>
    </citation>
    <scope>NUCLEOTIDE SEQUENCE [LARGE SCALE GENOMIC DNA]</scope>
    <source>
        <strain evidence="23">ATCC BAA-1437 / JCM 17883 / MC-1</strain>
    </source>
</reference>
<comment type="catalytic activity">
    <reaction evidence="1 18 19">
        <text>(6R)-NADHX = (6S)-NADHX</text>
        <dbReference type="Rhea" id="RHEA:32215"/>
        <dbReference type="ChEBI" id="CHEBI:64074"/>
        <dbReference type="ChEBI" id="CHEBI:64075"/>
        <dbReference type="EC" id="5.1.99.6"/>
    </reaction>
</comment>
<evidence type="ECO:0000256" key="12">
    <source>
        <dbReference type="ARBA" id="ARBA00023239"/>
    </source>
</evidence>
<evidence type="ECO:0000256" key="5">
    <source>
        <dbReference type="ARBA" id="ARBA00022723"/>
    </source>
</evidence>
<feature type="domain" description="YjeF C-terminal" evidence="20">
    <location>
        <begin position="230"/>
        <end position="514"/>
    </location>
</feature>
<evidence type="ECO:0000256" key="2">
    <source>
        <dbReference type="ARBA" id="ARBA00000909"/>
    </source>
</evidence>
<comment type="function">
    <text evidence="17">Catalyzes the dehydration of the S-form of NAD(P)HX at the expense of ADP, which is converted to AMP. Together with NAD(P)HX epimerase, which catalyzes the epimerization of the S- and R-forms, the enzyme allows the repair of both epimers of NAD(P)HX, a damaged form of NAD(P)H that is a result of enzymatic or heat-dependent hydration.</text>
</comment>
<evidence type="ECO:0000256" key="1">
    <source>
        <dbReference type="ARBA" id="ARBA00000013"/>
    </source>
</evidence>
<dbReference type="HAMAP" id="MF_01966">
    <property type="entry name" value="NADHX_epimerase"/>
    <property type="match status" value="1"/>
</dbReference>
<evidence type="ECO:0000256" key="4">
    <source>
        <dbReference type="ARBA" id="ARBA00009524"/>
    </source>
</evidence>
<proteinExistence type="inferred from homology"/>
<comment type="catalytic activity">
    <reaction evidence="16 17 19">
        <text>(6S)-NADPHX + ADP = AMP + phosphate + NADPH + H(+)</text>
        <dbReference type="Rhea" id="RHEA:32235"/>
        <dbReference type="ChEBI" id="CHEBI:15378"/>
        <dbReference type="ChEBI" id="CHEBI:43474"/>
        <dbReference type="ChEBI" id="CHEBI:57783"/>
        <dbReference type="ChEBI" id="CHEBI:64076"/>
        <dbReference type="ChEBI" id="CHEBI:456215"/>
        <dbReference type="ChEBI" id="CHEBI:456216"/>
        <dbReference type="EC" id="4.2.1.136"/>
    </reaction>
</comment>
<dbReference type="EC" id="5.1.99.6" evidence="19"/>
<dbReference type="GO" id="GO:0110051">
    <property type="term" value="P:metabolite repair"/>
    <property type="evidence" value="ECO:0007669"/>
    <property type="project" value="TreeGrafter"/>
</dbReference>
<dbReference type="GO" id="GO:0052856">
    <property type="term" value="F:NAD(P)HX epimerase activity"/>
    <property type="evidence" value="ECO:0007669"/>
    <property type="project" value="UniProtKB-UniRule"/>
</dbReference>
<feature type="binding site" evidence="17">
    <location>
        <position position="387"/>
    </location>
    <ligand>
        <name>(6S)-NADPHX</name>
        <dbReference type="ChEBI" id="CHEBI:64076"/>
    </ligand>
</feature>
<dbReference type="CDD" id="cd01171">
    <property type="entry name" value="YXKO-related"/>
    <property type="match status" value="1"/>
</dbReference>
<dbReference type="InterPro" id="IPR036652">
    <property type="entry name" value="YjeF_N_dom_sf"/>
</dbReference>